<dbReference type="Gene3D" id="3.40.50.2300">
    <property type="match status" value="1"/>
</dbReference>
<keyword evidence="1" id="KW-0597">Phosphoprotein</keyword>
<dbReference type="PANTHER" id="PTHR37299">
    <property type="entry name" value="TRANSCRIPTIONAL REGULATOR-RELATED"/>
    <property type="match status" value="1"/>
</dbReference>
<dbReference type="PANTHER" id="PTHR37299:SF1">
    <property type="entry name" value="STAGE 0 SPORULATION PROTEIN A HOMOLOG"/>
    <property type="match status" value="1"/>
</dbReference>
<dbReference type="SMART" id="SM00448">
    <property type="entry name" value="REC"/>
    <property type="match status" value="1"/>
</dbReference>
<dbReference type="InterPro" id="IPR001789">
    <property type="entry name" value="Sig_transdc_resp-reg_receiver"/>
</dbReference>
<organism evidence="4 5">
    <name type="scientific">Polaribacter filamentus</name>
    <dbReference type="NCBI Taxonomy" id="53483"/>
    <lineage>
        <taxon>Bacteria</taxon>
        <taxon>Pseudomonadati</taxon>
        <taxon>Bacteroidota</taxon>
        <taxon>Flavobacteriia</taxon>
        <taxon>Flavobacteriales</taxon>
        <taxon>Flavobacteriaceae</taxon>
    </lineage>
</organism>
<dbReference type="SMART" id="SM00850">
    <property type="entry name" value="LytTR"/>
    <property type="match status" value="1"/>
</dbReference>
<dbReference type="Pfam" id="PF00072">
    <property type="entry name" value="Response_reg"/>
    <property type="match status" value="1"/>
</dbReference>
<protein>
    <recommendedName>
        <fullName evidence="6">DNA-binding response regulator</fullName>
    </recommendedName>
</protein>
<dbReference type="PROSITE" id="PS50110">
    <property type="entry name" value="RESPONSE_REGULATORY"/>
    <property type="match status" value="1"/>
</dbReference>
<dbReference type="AlphaFoldDB" id="A0A2S7KK48"/>
<dbReference type="Pfam" id="PF04397">
    <property type="entry name" value="LytTR"/>
    <property type="match status" value="1"/>
</dbReference>
<dbReference type="InterPro" id="IPR011006">
    <property type="entry name" value="CheY-like_superfamily"/>
</dbReference>
<dbReference type="GO" id="GO:0003677">
    <property type="term" value="F:DNA binding"/>
    <property type="evidence" value="ECO:0007669"/>
    <property type="project" value="InterPro"/>
</dbReference>
<feature type="domain" description="Response regulatory" evidence="2">
    <location>
        <begin position="4"/>
        <end position="115"/>
    </location>
</feature>
<sequence>MNIRCIIIDDEPSSQNVLKSFVHKIDYLELVQVCNSALEALEYLKSNTVDLFFLDINMPQLSGIDFYKSLKNPPKVIFTTAYSAYALEGFEVDATDYLLKPFSFHRFVKAVSKVKDLNDAKIDYIIVKSDKKLHQIKIEKIYFIEALGDYIKIHLKNTFLVTYKSLKMMHTSLPKSIFKQVHKSFIINKNKLQYIEGNMAIINSNKIPLGQKYKKEFIDHFNA</sequence>
<name>A0A2S7KK48_9FLAO</name>
<keyword evidence="5" id="KW-1185">Reference proteome</keyword>
<evidence type="ECO:0000313" key="4">
    <source>
        <dbReference type="EMBL" id="PQB02997.1"/>
    </source>
</evidence>
<dbReference type="GO" id="GO:0000156">
    <property type="term" value="F:phosphorelay response regulator activity"/>
    <property type="evidence" value="ECO:0007669"/>
    <property type="project" value="InterPro"/>
</dbReference>
<evidence type="ECO:0000259" key="3">
    <source>
        <dbReference type="PROSITE" id="PS50930"/>
    </source>
</evidence>
<evidence type="ECO:0000256" key="1">
    <source>
        <dbReference type="PROSITE-ProRule" id="PRU00169"/>
    </source>
</evidence>
<comment type="caution">
    <text evidence="4">The sequence shown here is derived from an EMBL/GenBank/DDBJ whole genome shotgun (WGS) entry which is preliminary data.</text>
</comment>
<dbReference type="SUPFAM" id="SSF52172">
    <property type="entry name" value="CheY-like"/>
    <property type="match status" value="1"/>
</dbReference>
<dbReference type="RefSeq" id="WP_104810935.1">
    <property type="nucleotide sequence ID" value="NZ_MQUA01000014.1"/>
</dbReference>
<dbReference type="OrthoDB" id="2168082at2"/>
<evidence type="ECO:0008006" key="6">
    <source>
        <dbReference type="Google" id="ProtNLM"/>
    </source>
</evidence>
<evidence type="ECO:0000313" key="5">
    <source>
        <dbReference type="Proteomes" id="UP000239522"/>
    </source>
</evidence>
<accession>A0A2S7KK48</accession>
<feature type="domain" description="HTH LytTR-type" evidence="3">
    <location>
        <begin position="125"/>
        <end position="223"/>
    </location>
</feature>
<gene>
    <name evidence="4" type="ORF">BST83_16790</name>
</gene>
<dbReference type="PROSITE" id="PS50930">
    <property type="entry name" value="HTH_LYTTR"/>
    <property type="match status" value="1"/>
</dbReference>
<feature type="modified residue" description="4-aspartylphosphate" evidence="1">
    <location>
        <position position="55"/>
    </location>
</feature>
<dbReference type="InterPro" id="IPR046947">
    <property type="entry name" value="LytR-like"/>
</dbReference>
<evidence type="ECO:0000259" key="2">
    <source>
        <dbReference type="PROSITE" id="PS50110"/>
    </source>
</evidence>
<dbReference type="Gene3D" id="2.40.50.1020">
    <property type="entry name" value="LytTr DNA-binding domain"/>
    <property type="match status" value="1"/>
</dbReference>
<reference evidence="4 5" key="1">
    <citation type="submission" date="2016-11" db="EMBL/GenBank/DDBJ databases">
        <title>Trade-off between light-utilization and light-protection in marine flavobacteria.</title>
        <authorList>
            <person name="Kumagai Y."/>
        </authorList>
    </citation>
    <scope>NUCLEOTIDE SEQUENCE [LARGE SCALE GENOMIC DNA]</scope>
    <source>
        <strain evidence="4 5">ATCC 700397</strain>
    </source>
</reference>
<dbReference type="InterPro" id="IPR007492">
    <property type="entry name" value="LytTR_DNA-bd_dom"/>
</dbReference>
<dbReference type="EMBL" id="MQUA01000014">
    <property type="protein sequence ID" value="PQB02997.1"/>
    <property type="molecule type" value="Genomic_DNA"/>
</dbReference>
<dbReference type="Proteomes" id="UP000239522">
    <property type="component" value="Unassembled WGS sequence"/>
</dbReference>
<proteinExistence type="predicted"/>